<evidence type="ECO:0000313" key="3">
    <source>
        <dbReference type="EMBL" id="RGV43614.1"/>
    </source>
</evidence>
<evidence type="ECO:0000313" key="5">
    <source>
        <dbReference type="Proteomes" id="UP000285343"/>
    </source>
</evidence>
<proteinExistence type="predicted"/>
<dbReference type="CDD" id="cd03812">
    <property type="entry name" value="GT4_CapH-like"/>
    <property type="match status" value="1"/>
</dbReference>
<dbReference type="InterPro" id="IPR028098">
    <property type="entry name" value="Glyco_trans_4-like_N"/>
</dbReference>
<dbReference type="AlphaFoldDB" id="A0A3E4XS31"/>
<dbReference type="PANTHER" id="PTHR45947">
    <property type="entry name" value="SULFOQUINOVOSYL TRANSFERASE SQD2"/>
    <property type="match status" value="1"/>
</dbReference>
<dbReference type="EMBL" id="QRZC01000006">
    <property type="protein sequence ID" value="RGV43614.1"/>
    <property type="molecule type" value="Genomic_DNA"/>
</dbReference>
<dbReference type="GO" id="GO:0016757">
    <property type="term" value="F:glycosyltransferase activity"/>
    <property type="evidence" value="ECO:0007669"/>
    <property type="project" value="TreeGrafter"/>
</dbReference>
<dbReference type="InterPro" id="IPR050194">
    <property type="entry name" value="Glycosyltransferase_grp1"/>
</dbReference>
<evidence type="ECO:0000313" key="2">
    <source>
        <dbReference type="EMBL" id="RGM58804.1"/>
    </source>
</evidence>
<dbReference type="Pfam" id="PF13692">
    <property type="entry name" value="Glyco_trans_1_4"/>
    <property type="match status" value="1"/>
</dbReference>
<reference evidence="4 5" key="1">
    <citation type="submission" date="2018-08" db="EMBL/GenBank/DDBJ databases">
        <title>A genome reference for cultivated species of the human gut microbiota.</title>
        <authorList>
            <person name="Zou Y."/>
            <person name="Xue W."/>
            <person name="Luo G."/>
        </authorList>
    </citation>
    <scope>NUCLEOTIDE SEQUENCE [LARGE SCALE GENOMIC DNA]</scope>
    <source>
        <strain evidence="3 5">AF14-42</strain>
        <strain evidence="2 4">OM07-9</strain>
    </source>
</reference>
<evidence type="ECO:0000259" key="1">
    <source>
        <dbReference type="Pfam" id="PF13579"/>
    </source>
</evidence>
<dbReference type="Proteomes" id="UP000285343">
    <property type="component" value="Unassembled WGS sequence"/>
</dbReference>
<name>A0A3E4XS31_BACUN</name>
<organism evidence="2 4">
    <name type="scientific">Bacteroides uniformis</name>
    <dbReference type="NCBI Taxonomy" id="820"/>
    <lineage>
        <taxon>Bacteria</taxon>
        <taxon>Pseudomonadati</taxon>
        <taxon>Bacteroidota</taxon>
        <taxon>Bacteroidia</taxon>
        <taxon>Bacteroidales</taxon>
        <taxon>Bacteroidaceae</taxon>
        <taxon>Bacteroides</taxon>
    </lineage>
</organism>
<comment type="caution">
    <text evidence="2">The sequence shown here is derived from an EMBL/GenBank/DDBJ whole genome shotgun (WGS) entry which is preliminary data.</text>
</comment>
<protein>
    <submittedName>
        <fullName evidence="2">Glycosyltransferase family 1 protein</fullName>
    </submittedName>
</protein>
<dbReference type="Proteomes" id="UP000261295">
    <property type="component" value="Unassembled WGS sequence"/>
</dbReference>
<gene>
    <name evidence="3" type="ORF">DWW14_06565</name>
    <name evidence="2" type="ORF">DXC07_01170</name>
</gene>
<dbReference type="RefSeq" id="WP_057258562.1">
    <property type="nucleotide sequence ID" value="NZ_CZAD01000001.1"/>
</dbReference>
<sequence length="365" mass="41429">MKKVLQITSSLARNGTETFIMNVYRHIDRTRVQFDFLIFTEDAGGFCAEALSLGATIYRLPTRRSGVVRYYRALRDFFCQHAHEYVAIHYSGCSLTSVLPLYMARKYGVPVRVVHSHNSRTEGIHNVMLHKLNKHLASHWGTVFLACSDKAAAWFYKNTRAEKMCAVVKNGISISDFEYNPVVREKYRKQMGLENCFVVGHVGRYTEVKNHTFLLKVFKELLPVVPEARLLLIGSGELKQQIVEEVFADENMMGKVILLEDRTDVNHLMQVMDCFVMPSLFEGLPFVLVEAQCAGLKVLCSDTVSREVKLTGNIAFMSLDEPAEKWAESVRDYCGYHRESVSKEIADKGFSIGGVASELVELYLK</sequence>
<keyword evidence="2" id="KW-0808">Transferase</keyword>
<accession>A0A3E4XS31</accession>
<feature type="domain" description="Glycosyltransferase subfamily 4-like N-terminal" evidence="1">
    <location>
        <begin position="14"/>
        <end position="153"/>
    </location>
</feature>
<dbReference type="Pfam" id="PF13579">
    <property type="entry name" value="Glyco_trans_4_4"/>
    <property type="match status" value="1"/>
</dbReference>
<evidence type="ECO:0000313" key="4">
    <source>
        <dbReference type="Proteomes" id="UP000261295"/>
    </source>
</evidence>
<dbReference type="PANTHER" id="PTHR45947:SF3">
    <property type="entry name" value="SULFOQUINOVOSYL TRANSFERASE SQD2"/>
    <property type="match status" value="1"/>
</dbReference>
<dbReference type="EMBL" id="QSTL01000001">
    <property type="protein sequence ID" value="RGM58804.1"/>
    <property type="molecule type" value="Genomic_DNA"/>
</dbReference>
<dbReference type="Gene3D" id="3.40.50.2000">
    <property type="entry name" value="Glycogen Phosphorylase B"/>
    <property type="match status" value="2"/>
</dbReference>
<dbReference type="SUPFAM" id="SSF53756">
    <property type="entry name" value="UDP-Glycosyltransferase/glycogen phosphorylase"/>
    <property type="match status" value="1"/>
</dbReference>